<dbReference type="PANTHER" id="PTHR43537:SF45">
    <property type="entry name" value="GNTR FAMILY REGULATORY PROTEIN"/>
    <property type="match status" value="1"/>
</dbReference>
<gene>
    <name evidence="5" type="ORF">ACFYU5_25695</name>
</gene>
<evidence type="ECO:0000259" key="4">
    <source>
        <dbReference type="PROSITE" id="PS50949"/>
    </source>
</evidence>
<dbReference type="InterPro" id="IPR036390">
    <property type="entry name" value="WH_DNA-bd_sf"/>
</dbReference>
<name>A0ABW6P9J0_9NOCA</name>
<protein>
    <submittedName>
        <fullName evidence="5">GntR family transcriptional regulator</fullName>
    </submittedName>
</protein>
<feature type="domain" description="HTH gntR-type" evidence="4">
    <location>
        <begin position="7"/>
        <end position="74"/>
    </location>
</feature>
<dbReference type="Proteomes" id="UP001601442">
    <property type="component" value="Unassembled WGS sequence"/>
</dbReference>
<dbReference type="EMBL" id="JBIAMT010000005">
    <property type="protein sequence ID" value="MFF0499818.1"/>
    <property type="molecule type" value="Genomic_DNA"/>
</dbReference>
<accession>A0ABW6P9J0</accession>
<evidence type="ECO:0000313" key="6">
    <source>
        <dbReference type="Proteomes" id="UP001601442"/>
    </source>
</evidence>
<keyword evidence="6" id="KW-1185">Reference proteome</keyword>
<dbReference type="PROSITE" id="PS50949">
    <property type="entry name" value="HTH_GNTR"/>
    <property type="match status" value="1"/>
</dbReference>
<evidence type="ECO:0000256" key="1">
    <source>
        <dbReference type="ARBA" id="ARBA00023015"/>
    </source>
</evidence>
<sequence>MPKRYGIKDRDVAAAWVMERLFDGRLRPGDRLDRNRIAEGVGISRVPVQEMIAQLERDGIVTSTYHRGAYLERFDPGVVHETYELFGMITGHAAAAAAAEMTPTLAGELETLVNELRDADKDTFKELTWEFRRKVNTAASGPRMRAMLSTFRTFMPTAYGVLVDRPRSRSRVLHHYRAEQRALAKGDPAGARRAVESRCAEEAELLVAELVRRQVFPRPARQAREA</sequence>
<dbReference type="Gene3D" id="1.20.120.530">
    <property type="entry name" value="GntR ligand-binding domain-like"/>
    <property type="match status" value="1"/>
</dbReference>
<comment type="caution">
    <text evidence="5">The sequence shown here is derived from an EMBL/GenBank/DDBJ whole genome shotgun (WGS) entry which is preliminary data.</text>
</comment>
<dbReference type="Pfam" id="PF00392">
    <property type="entry name" value="GntR"/>
    <property type="match status" value="1"/>
</dbReference>
<organism evidence="5 6">
    <name type="scientific">Nocardia aobensis</name>
    <dbReference type="NCBI Taxonomy" id="257277"/>
    <lineage>
        <taxon>Bacteria</taxon>
        <taxon>Bacillati</taxon>
        <taxon>Actinomycetota</taxon>
        <taxon>Actinomycetes</taxon>
        <taxon>Mycobacteriales</taxon>
        <taxon>Nocardiaceae</taxon>
        <taxon>Nocardia</taxon>
    </lineage>
</organism>
<evidence type="ECO:0000256" key="2">
    <source>
        <dbReference type="ARBA" id="ARBA00023125"/>
    </source>
</evidence>
<evidence type="ECO:0000256" key="3">
    <source>
        <dbReference type="ARBA" id="ARBA00023163"/>
    </source>
</evidence>
<dbReference type="Gene3D" id="1.10.10.10">
    <property type="entry name" value="Winged helix-like DNA-binding domain superfamily/Winged helix DNA-binding domain"/>
    <property type="match status" value="1"/>
</dbReference>
<dbReference type="SMART" id="SM00345">
    <property type="entry name" value="HTH_GNTR"/>
    <property type="match status" value="1"/>
</dbReference>
<dbReference type="PANTHER" id="PTHR43537">
    <property type="entry name" value="TRANSCRIPTIONAL REGULATOR, GNTR FAMILY"/>
    <property type="match status" value="1"/>
</dbReference>
<dbReference type="InterPro" id="IPR011711">
    <property type="entry name" value="GntR_C"/>
</dbReference>
<dbReference type="InterPro" id="IPR000524">
    <property type="entry name" value="Tscrpt_reg_HTH_GntR"/>
</dbReference>
<evidence type="ECO:0000313" key="5">
    <source>
        <dbReference type="EMBL" id="MFF0499818.1"/>
    </source>
</evidence>
<reference evidence="5 6" key="1">
    <citation type="submission" date="2024-10" db="EMBL/GenBank/DDBJ databases">
        <title>The Natural Products Discovery Center: Release of the First 8490 Sequenced Strains for Exploring Actinobacteria Biosynthetic Diversity.</title>
        <authorList>
            <person name="Kalkreuter E."/>
            <person name="Kautsar S.A."/>
            <person name="Yang D."/>
            <person name="Bader C.D."/>
            <person name="Teijaro C.N."/>
            <person name="Fluegel L."/>
            <person name="Davis C.M."/>
            <person name="Simpson J.R."/>
            <person name="Lauterbach L."/>
            <person name="Steele A.D."/>
            <person name="Gui C."/>
            <person name="Meng S."/>
            <person name="Li G."/>
            <person name="Viehrig K."/>
            <person name="Ye F."/>
            <person name="Su P."/>
            <person name="Kiefer A.F."/>
            <person name="Nichols A."/>
            <person name="Cepeda A.J."/>
            <person name="Yan W."/>
            <person name="Fan B."/>
            <person name="Jiang Y."/>
            <person name="Adhikari A."/>
            <person name="Zheng C.-J."/>
            <person name="Schuster L."/>
            <person name="Cowan T.M."/>
            <person name="Smanski M.J."/>
            <person name="Chevrette M.G."/>
            <person name="De Carvalho L.P.S."/>
            <person name="Shen B."/>
        </authorList>
    </citation>
    <scope>NUCLEOTIDE SEQUENCE [LARGE SCALE GENOMIC DNA]</scope>
    <source>
        <strain evidence="5 6">NPDC004119</strain>
    </source>
</reference>
<keyword evidence="3" id="KW-0804">Transcription</keyword>
<keyword evidence="1" id="KW-0805">Transcription regulation</keyword>
<dbReference type="RefSeq" id="WP_387398589.1">
    <property type="nucleotide sequence ID" value="NZ_JBIAMT010000005.1"/>
</dbReference>
<proteinExistence type="predicted"/>
<dbReference type="SUPFAM" id="SSF46785">
    <property type="entry name" value="Winged helix' DNA-binding domain"/>
    <property type="match status" value="1"/>
</dbReference>
<dbReference type="InterPro" id="IPR036388">
    <property type="entry name" value="WH-like_DNA-bd_sf"/>
</dbReference>
<dbReference type="InterPro" id="IPR008920">
    <property type="entry name" value="TF_FadR/GntR_C"/>
</dbReference>
<dbReference type="Pfam" id="PF07729">
    <property type="entry name" value="FCD"/>
    <property type="match status" value="1"/>
</dbReference>
<dbReference type="SUPFAM" id="SSF48008">
    <property type="entry name" value="GntR ligand-binding domain-like"/>
    <property type="match status" value="1"/>
</dbReference>
<keyword evidence="2" id="KW-0238">DNA-binding</keyword>